<organism evidence="2 3">
    <name type="scientific">Brassica cretica</name>
    <name type="common">Mustard</name>
    <dbReference type="NCBI Taxonomy" id="69181"/>
    <lineage>
        <taxon>Eukaryota</taxon>
        <taxon>Viridiplantae</taxon>
        <taxon>Streptophyta</taxon>
        <taxon>Embryophyta</taxon>
        <taxon>Tracheophyta</taxon>
        <taxon>Spermatophyta</taxon>
        <taxon>Magnoliopsida</taxon>
        <taxon>eudicotyledons</taxon>
        <taxon>Gunneridae</taxon>
        <taxon>Pentapetalae</taxon>
        <taxon>rosids</taxon>
        <taxon>malvids</taxon>
        <taxon>Brassicales</taxon>
        <taxon>Brassicaceae</taxon>
        <taxon>Brassiceae</taxon>
        <taxon>Brassica</taxon>
    </lineage>
</organism>
<keyword evidence="3" id="KW-1185">Reference proteome</keyword>
<keyword evidence="1" id="KW-0472">Membrane</keyword>
<dbReference type="Proteomes" id="UP000266723">
    <property type="component" value="Unassembled WGS sequence"/>
</dbReference>
<evidence type="ECO:0000313" key="3">
    <source>
        <dbReference type="Proteomes" id="UP000266723"/>
    </source>
</evidence>
<name>A0ABQ7C3Y0_BRACR</name>
<keyword evidence="1" id="KW-1133">Transmembrane helix</keyword>
<dbReference type="EMBL" id="QGKV02000832">
    <property type="protein sequence ID" value="KAF3546861.1"/>
    <property type="molecule type" value="Genomic_DNA"/>
</dbReference>
<keyword evidence="1" id="KW-0812">Transmembrane</keyword>
<comment type="caution">
    <text evidence="2">The sequence shown here is derived from an EMBL/GenBank/DDBJ whole genome shotgun (WGS) entry which is preliminary data.</text>
</comment>
<evidence type="ECO:0000313" key="2">
    <source>
        <dbReference type="EMBL" id="KAF3546861.1"/>
    </source>
</evidence>
<sequence>MVHPDKCKHPQAQEAFGVVIFFMGFELLIYCTELLLNDQERDYILTRVHAAKG</sequence>
<accession>A0ABQ7C3Y0</accession>
<protein>
    <recommendedName>
        <fullName evidence="4">J domain-containing protein</fullName>
    </recommendedName>
</protein>
<evidence type="ECO:0000256" key="1">
    <source>
        <dbReference type="SAM" id="Phobius"/>
    </source>
</evidence>
<proteinExistence type="predicted"/>
<evidence type="ECO:0008006" key="4">
    <source>
        <dbReference type="Google" id="ProtNLM"/>
    </source>
</evidence>
<feature type="transmembrane region" description="Helical" evidence="1">
    <location>
        <begin position="15"/>
        <end position="36"/>
    </location>
</feature>
<reference evidence="2 3" key="1">
    <citation type="journal article" date="2020" name="BMC Genomics">
        <title>Intraspecific diversification of the crop wild relative Brassica cretica Lam. using demographic model selection.</title>
        <authorList>
            <person name="Kioukis A."/>
            <person name="Michalopoulou V.A."/>
            <person name="Briers L."/>
            <person name="Pirintsos S."/>
            <person name="Studholme D.J."/>
            <person name="Pavlidis P."/>
            <person name="Sarris P.F."/>
        </authorList>
    </citation>
    <scope>NUCLEOTIDE SEQUENCE [LARGE SCALE GENOMIC DNA]</scope>
    <source>
        <strain evidence="3">cv. PFS-1207/04</strain>
    </source>
</reference>
<gene>
    <name evidence="2" type="ORF">DY000_02000967</name>
</gene>